<proteinExistence type="predicted"/>
<protein>
    <recommendedName>
        <fullName evidence="4">DNA helicase</fullName>
    </recommendedName>
</protein>
<dbReference type="EMBL" id="PVTD01000003">
    <property type="protein sequence ID" value="PRY24449.1"/>
    <property type="molecule type" value="Genomic_DNA"/>
</dbReference>
<evidence type="ECO:0008006" key="4">
    <source>
        <dbReference type="Google" id="ProtNLM"/>
    </source>
</evidence>
<organism evidence="2 3">
    <name type="scientific">Aliiruegeria haliotis</name>
    <dbReference type="NCBI Taxonomy" id="1280846"/>
    <lineage>
        <taxon>Bacteria</taxon>
        <taxon>Pseudomonadati</taxon>
        <taxon>Pseudomonadota</taxon>
        <taxon>Alphaproteobacteria</taxon>
        <taxon>Rhodobacterales</taxon>
        <taxon>Roseobacteraceae</taxon>
        <taxon>Aliiruegeria</taxon>
    </lineage>
</organism>
<comment type="caution">
    <text evidence="2">The sequence shown here is derived from an EMBL/GenBank/DDBJ whole genome shotgun (WGS) entry which is preliminary data.</text>
</comment>
<sequence length="279" mass="32041">MPLIIADSFSDSLDKLTGKEQAAVKQTAFDMQVNPENPGLSFHRIDKSKDKYFWSVRVNRDIRIIVHKRGESVLLAYVDHHDDAYKWAEKRRLEVHPRTGAAQIVELRERVEEVVVRRVVEETAPPKPPLFAGESDDTLLDCGVPEDWIGDVRTATEDTLLDICRFLPEEASEAVLNLAVGIRPAPPEKPDTSDPFAHPDAQRRFWTLQQGEELRRAMRARQAKLKVSVDKSQRDLFSSYFRHPHSDAENTRQMRDRDLAERPDLAFRRWKKGPDGSPQ</sequence>
<feature type="compositionally biased region" description="Basic and acidic residues" evidence="1">
    <location>
        <begin position="244"/>
        <end position="267"/>
    </location>
</feature>
<dbReference type="InterPro" id="IPR035093">
    <property type="entry name" value="RelE/ParE_toxin_dom_sf"/>
</dbReference>
<dbReference type="Proteomes" id="UP000239480">
    <property type="component" value="Unassembled WGS sequence"/>
</dbReference>
<evidence type="ECO:0000313" key="2">
    <source>
        <dbReference type="EMBL" id="PRY24449.1"/>
    </source>
</evidence>
<keyword evidence="3" id="KW-1185">Reference proteome</keyword>
<name>A0A2T0RTC0_9RHOB</name>
<gene>
    <name evidence="2" type="ORF">CLV78_103315</name>
</gene>
<evidence type="ECO:0000313" key="3">
    <source>
        <dbReference type="Proteomes" id="UP000239480"/>
    </source>
</evidence>
<accession>A0A2T0RTC0</accession>
<evidence type="ECO:0000256" key="1">
    <source>
        <dbReference type="SAM" id="MobiDB-lite"/>
    </source>
</evidence>
<reference evidence="2 3" key="1">
    <citation type="submission" date="2018-03" db="EMBL/GenBank/DDBJ databases">
        <title>Genomic Encyclopedia of Archaeal and Bacterial Type Strains, Phase II (KMG-II): from individual species to whole genera.</title>
        <authorList>
            <person name="Goeker M."/>
        </authorList>
    </citation>
    <scope>NUCLEOTIDE SEQUENCE [LARGE SCALE GENOMIC DNA]</scope>
    <source>
        <strain evidence="2 3">DSM 29328</strain>
    </source>
</reference>
<dbReference type="OrthoDB" id="7211215at2"/>
<feature type="region of interest" description="Disordered" evidence="1">
    <location>
        <begin position="240"/>
        <end position="279"/>
    </location>
</feature>
<dbReference type="Gene3D" id="3.30.2310.20">
    <property type="entry name" value="RelE-like"/>
    <property type="match status" value="1"/>
</dbReference>
<dbReference type="SUPFAM" id="SSF143011">
    <property type="entry name" value="RelE-like"/>
    <property type="match status" value="1"/>
</dbReference>
<dbReference type="RefSeq" id="WP_106204812.1">
    <property type="nucleotide sequence ID" value="NZ_PVTD01000003.1"/>
</dbReference>
<dbReference type="AlphaFoldDB" id="A0A2T0RTC0"/>